<proteinExistence type="predicted"/>
<organism evidence="1 2">
    <name type="scientific">Streptomyces triticiradicis</name>
    <dbReference type="NCBI Taxonomy" id="2651189"/>
    <lineage>
        <taxon>Bacteria</taxon>
        <taxon>Bacillati</taxon>
        <taxon>Actinomycetota</taxon>
        <taxon>Actinomycetes</taxon>
        <taxon>Kitasatosporales</taxon>
        <taxon>Streptomycetaceae</taxon>
        <taxon>Streptomyces</taxon>
    </lineage>
</organism>
<dbReference type="RefSeq" id="WP_151474148.1">
    <property type="nucleotide sequence ID" value="NZ_WBKG01000050.1"/>
</dbReference>
<dbReference type="Proteomes" id="UP000442990">
    <property type="component" value="Unassembled WGS sequence"/>
</dbReference>
<accession>A0A7J5D481</accession>
<keyword evidence="2" id="KW-1185">Reference proteome</keyword>
<name>A0A7J5D481_9ACTN</name>
<dbReference type="AlphaFoldDB" id="A0A7J5D481"/>
<evidence type="ECO:0000313" key="1">
    <source>
        <dbReference type="EMBL" id="KAB1978640.1"/>
    </source>
</evidence>
<comment type="caution">
    <text evidence="1">The sequence shown here is derived from an EMBL/GenBank/DDBJ whole genome shotgun (WGS) entry which is preliminary data.</text>
</comment>
<reference evidence="1 2" key="1">
    <citation type="submission" date="2019-09" db="EMBL/GenBank/DDBJ databases">
        <title>Isolation and identification of active actinomycetes.</title>
        <authorList>
            <person name="Yu Z."/>
            <person name="Han C."/>
            <person name="Yu B."/>
        </authorList>
    </citation>
    <scope>NUCLEOTIDE SEQUENCE [LARGE SCALE GENOMIC DNA]</scope>
    <source>
        <strain evidence="1 2">NEAU-H2</strain>
    </source>
</reference>
<dbReference type="EMBL" id="WBKG01000050">
    <property type="protein sequence ID" value="KAB1978640.1"/>
    <property type="molecule type" value="Genomic_DNA"/>
</dbReference>
<evidence type="ECO:0000313" key="2">
    <source>
        <dbReference type="Proteomes" id="UP000442990"/>
    </source>
</evidence>
<gene>
    <name evidence="1" type="ORF">F8144_38935</name>
</gene>
<sequence>MNAIATLLDGMDRGRPLLPQMEAVLRDDIDWRAAVEEHMAALGIGDLVRLARHDSETPDVDPRVLTVAERDGVGLVRINLFSRERFARLWRGGTLSPHYHRRSFATRIIKGAYHHLRFDNAGSQDTPQLTCTSREVLRTDSGYGIEWQEYHFVMFPADATVTINVHLPPAVPAKVTGPPASADTLARLRGDILTALAAESASTA</sequence>
<protein>
    <submittedName>
        <fullName evidence="1">Uncharacterized protein</fullName>
    </submittedName>
</protein>